<protein>
    <recommendedName>
        <fullName evidence="4">DUF1772-domain-containing protein</fullName>
    </recommendedName>
</protein>
<dbReference type="KEGG" id="ccac:CcaHIS019_0409530"/>
<accession>A0AA48QW89</accession>
<dbReference type="GeneID" id="85496003"/>
<dbReference type="Proteomes" id="UP001233271">
    <property type="component" value="Chromosome 4"/>
</dbReference>
<keyword evidence="1" id="KW-0472">Membrane</keyword>
<keyword evidence="1" id="KW-0812">Transmembrane</keyword>
<feature type="transmembrane region" description="Helical" evidence="1">
    <location>
        <begin position="94"/>
        <end position="114"/>
    </location>
</feature>
<dbReference type="RefSeq" id="XP_060457398.1">
    <property type="nucleotide sequence ID" value="XM_060600845.1"/>
</dbReference>
<gene>
    <name evidence="2" type="ORF">CcaverHIS019_0409530</name>
</gene>
<dbReference type="PANTHER" id="PTHR36535">
    <property type="entry name" value="YALI0E30327P"/>
    <property type="match status" value="1"/>
</dbReference>
<evidence type="ECO:0000313" key="3">
    <source>
        <dbReference type="Proteomes" id="UP001233271"/>
    </source>
</evidence>
<dbReference type="Pfam" id="PF08592">
    <property type="entry name" value="Anthrone_oxy"/>
    <property type="match status" value="1"/>
</dbReference>
<feature type="transmembrane region" description="Helical" evidence="1">
    <location>
        <begin position="64"/>
        <end position="82"/>
    </location>
</feature>
<reference evidence="2" key="1">
    <citation type="journal article" date="2023" name="BMC Genomics">
        <title>Chromosome-level genome assemblies of Cutaneotrichosporon spp. (Trichosporonales, Basidiomycota) reveal imbalanced evolution between nucleotide sequences and chromosome synteny.</title>
        <authorList>
            <person name="Kobayashi Y."/>
            <person name="Kayamori A."/>
            <person name="Aoki K."/>
            <person name="Shiwa Y."/>
            <person name="Matsutani M."/>
            <person name="Fujita N."/>
            <person name="Sugita T."/>
            <person name="Iwasaki W."/>
            <person name="Tanaka N."/>
            <person name="Takashima M."/>
        </authorList>
    </citation>
    <scope>NUCLEOTIDE SEQUENCE</scope>
    <source>
        <strain evidence="2">HIS019</strain>
    </source>
</reference>
<evidence type="ECO:0008006" key="4">
    <source>
        <dbReference type="Google" id="ProtNLM"/>
    </source>
</evidence>
<dbReference type="EMBL" id="AP028215">
    <property type="protein sequence ID" value="BEI92133.1"/>
    <property type="molecule type" value="Genomic_DNA"/>
</dbReference>
<evidence type="ECO:0000256" key="1">
    <source>
        <dbReference type="SAM" id="Phobius"/>
    </source>
</evidence>
<dbReference type="AlphaFoldDB" id="A0AA48QW89"/>
<name>A0AA48QW89_9TREE</name>
<dbReference type="InterPro" id="IPR013901">
    <property type="entry name" value="Anthrone_oxy"/>
</dbReference>
<proteinExistence type="predicted"/>
<evidence type="ECO:0000313" key="2">
    <source>
        <dbReference type="EMBL" id="BEI92133.1"/>
    </source>
</evidence>
<keyword evidence="1" id="KW-1133">Transmembrane helix</keyword>
<sequence length="188" mass="20073">MPNTTLAAIGLFGSATASSYVLFSNLGMSQYGLIPYIRGKVADVQLSAADKVKTWMGYYNNAKAWSVGGAVLNAICGTLVAFTHPAVEIQRLGFGSAVLGLTIVPYTFAVIMATNNQIMALEAKARQGDSLDDKKVDELVEKWVSVHNVRYVSYVSSWLLSAAALALNGNVLIEVLNVVYSVPVVPVV</sequence>
<keyword evidence="3" id="KW-1185">Reference proteome</keyword>
<organism evidence="2 3">
    <name type="scientific">Cutaneotrichosporon cavernicola</name>
    <dbReference type="NCBI Taxonomy" id="279322"/>
    <lineage>
        <taxon>Eukaryota</taxon>
        <taxon>Fungi</taxon>
        <taxon>Dikarya</taxon>
        <taxon>Basidiomycota</taxon>
        <taxon>Agaricomycotina</taxon>
        <taxon>Tremellomycetes</taxon>
        <taxon>Trichosporonales</taxon>
        <taxon>Trichosporonaceae</taxon>
        <taxon>Cutaneotrichosporon</taxon>
    </lineage>
</organism>
<dbReference type="PANTHER" id="PTHR36535:SF1">
    <property type="entry name" value="DUF1772 DOMAIN-CONTAINING PROTEIN"/>
    <property type="match status" value="1"/>
</dbReference>